<sequence length="112" mass="12784">HSIYSDKSVVKSCLREDNCFALGTRNIKNKVDKIKNEPDFYENAPFLTLAKELLKLVKEDKVEVIFLSAYDKRAFADDDPRKKKIFGETFGKFPNCSLKLLGFDSEGQGQTK</sequence>
<proteinExistence type="predicted"/>
<accession>A0ACA9PAX6</accession>
<protein>
    <submittedName>
        <fullName evidence="1">3090_t:CDS:1</fullName>
    </submittedName>
</protein>
<organism evidence="1 2">
    <name type="scientific">Scutellospora calospora</name>
    <dbReference type="NCBI Taxonomy" id="85575"/>
    <lineage>
        <taxon>Eukaryota</taxon>
        <taxon>Fungi</taxon>
        <taxon>Fungi incertae sedis</taxon>
        <taxon>Mucoromycota</taxon>
        <taxon>Glomeromycotina</taxon>
        <taxon>Glomeromycetes</taxon>
        <taxon>Diversisporales</taxon>
        <taxon>Gigasporaceae</taxon>
        <taxon>Scutellospora</taxon>
    </lineage>
</organism>
<keyword evidence="2" id="KW-1185">Reference proteome</keyword>
<feature type="non-terminal residue" evidence="1">
    <location>
        <position position="1"/>
    </location>
</feature>
<dbReference type="EMBL" id="CAJVPM010038621">
    <property type="protein sequence ID" value="CAG8698637.1"/>
    <property type="molecule type" value="Genomic_DNA"/>
</dbReference>
<evidence type="ECO:0000313" key="2">
    <source>
        <dbReference type="Proteomes" id="UP000789860"/>
    </source>
</evidence>
<feature type="non-terminal residue" evidence="1">
    <location>
        <position position="112"/>
    </location>
</feature>
<gene>
    <name evidence="1" type="ORF">SCALOS_LOCUS10410</name>
</gene>
<comment type="caution">
    <text evidence="1">The sequence shown here is derived from an EMBL/GenBank/DDBJ whole genome shotgun (WGS) entry which is preliminary data.</text>
</comment>
<dbReference type="Proteomes" id="UP000789860">
    <property type="component" value="Unassembled WGS sequence"/>
</dbReference>
<evidence type="ECO:0000313" key="1">
    <source>
        <dbReference type="EMBL" id="CAG8698637.1"/>
    </source>
</evidence>
<reference evidence="1" key="1">
    <citation type="submission" date="2021-06" db="EMBL/GenBank/DDBJ databases">
        <authorList>
            <person name="Kallberg Y."/>
            <person name="Tangrot J."/>
            <person name="Rosling A."/>
        </authorList>
    </citation>
    <scope>NUCLEOTIDE SEQUENCE</scope>
    <source>
        <strain evidence="1">AU212A</strain>
    </source>
</reference>
<name>A0ACA9PAX6_9GLOM</name>